<reference evidence="1" key="2">
    <citation type="submission" date="2022-10" db="EMBL/GenBank/DDBJ databases">
        <authorList>
            <person name="Trinh H.N."/>
        </authorList>
    </citation>
    <scope>NUCLEOTIDE SEQUENCE</scope>
    <source>
        <strain evidence="1">RN2-1</strain>
    </source>
</reference>
<sequence>MATNVQNLRPKSPESEKITINLGYVDLGQIDLMVQEGFYSNRTDFIRTAIRNQIDRHADVLRQSVTRKTLDLGLRHYSRADLERARAAGEMLQINVLGLVSIAPDVTPELARATITSVSVLGAFHTSPAVRAALADRTR</sequence>
<dbReference type="AlphaFoldDB" id="A0AA42CK26"/>
<dbReference type="InterPro" id="IPR010985">
    <property type="entry name" value="Ribbon_hlx_hlx"/>
</dbReference>
<dbReference type="RefSeq" id="WP_264716417.1">
    <property type="nucleotide sequence ID" value="NZ_JAPDNT010000038.1"/>
</dbReference>
<protein>
    <submittedName>
        <fullName evidence="1">CopG family transcriptional regulator</fullName>
    </submittedName>
</protein>
<keyword evidence="2" id="KW-1185">Reference proteome</keyword>
<evidence type="ECO:0000313" key="1">
    <source>
        <dbReference type="EMBL" id="MCW3477467.1"/>
    </source>
</evidence>
<dbReference type="InterPro" id="IPR041088">
    <property type="entry name" value="RHH_8"/>
</dbReference>
<dbReference type="PANTHER" id="PTHR36215">
    <property type="entry name" value="BLL4998 PROTEIN"/>
    <property type="match status" value="1"/>
</dbReference>
<dbReference type="CDD" id="cd22231">
    <property type="entry name" value="RHH_NikR_HicB-like"/>
    <property type="match status" value="1"/>
</dbReference>
<dbReference type="SUPFAM" id="SSF47598">
    <property type="entry name" value="Ribbon-helix-helix"/>
    <property type="match status" value="1"/>
</dbReference>
<dbReference type="EMBL" id="JAPDNT010000038">
    <property type="protein sequence ID" value="MCW3477467.1"/>
    <property type="molecule type" value="Genomic_DNA"/>
</dbReference>
<dbReference type="GO" id="GO:0006355">
    <property type="term" value="P:regulation of DNA-templated transcription"/>
    <property type="evidence" value="ECO:0007669"/>
    <property type="project" value="InterPro"/>
</dbReference>
<gene>
    <name evidence="1" type="ORF">OL599_23135</name>
</gene>
<dbReference type="Pfam" id="PF17723">
    <property type="entry name" value="RHH_8"/>
    <property type="match status" value="1"/>
</dbReference>
<dbReference type="PANTHER" id="PTHR36215:SF1">
    <property type="entry name" value="BLL4998 PROTEIN"/>
    <property type="match status" value="1"/>
</dbReference>
<dbReference type="Proteomes" id="UP001165679">
    <property type="component" value="Unassembled WGS sequence"/>
</dbReference>
<comment type="caution">
    <text evidence="1">The sequence shown here is derived from an EMBL/GenBank/DDBJ whole genome shotgun (WGS) entry which is preliminary data.</text>
</comment>
<name>A0AA42CK26_9PROT</name>
<dbReference type="InterPro" id="IPR013321">
    <property type="entry name" value="Arc_rbn_hlx_hlx"/>
</dbReference>
<proteinExistence type="predicted"/>
<organism evidence="1 2">
    <name type="scientific">Limobrevibacterium gyesilva</name>
    <dbReference type="NCBI Taxonomy" id="2991712"/>
    <lineage>
        <taxon>Bacteria</taxon>
        <taxon>Pseudomonadati</taxon>
        <taxon>Pseudomonadota</taxon>
        <taxon>Alphaproteobacteria</taxon>
        <taxon>Acetobacterales</taxon>
        <taxon>Acetobacteraceae</taxon>
        <taxon>Limobrevibacterium</taxon>
    </lineage>
</organism>
<dbReference type="Gene3D" id="1.10.1220.10">
    <property type="entry name" value="Met repressor-like"/>
    <property type="match status" value="1"/>
</dbReference>
<evidence type="ECO:0000313" key="2">
    <source>
        <dbReference type="Proteomes" id="UP001165679"/>
    </source>
</evidence>
<reference evidence="1" key="1">
    <citation type="submission" date="2022-09" db="EMBL/GenBank/DDBJ databases">
        <title>Rhodovastum sp. nov. RN2-1 isolated from soil in Seongnam, South Korea.</title>
        <authorList>
            <person name="Le N.T."/>
        </authorList>
    </citation>
    <scope>NUCLEOTIDE SEQUENCE</scope>
    <source>
        <strain evidence="1">RN2-1</strain>
    </source>
</reference>
<accession>A0AA42CK26</accession>